<evidence type="ECO:0000313" key="5">
    <source>
        <dbReference type="EMBL" id="MFD0964663.1"/>
    </source>
</evidence>
<reference evidence="6" key="1">
    <citation type="journal article" date="2019" name="Int. J. Syst. Evol. Microbiol.">
        <title>The Global Catalogue of Microorganisms (GCM) 10K type strain sequencing project: providing services to taxonomists for standard genome sequencing and annotation.</title>
        <authorList>
            <consortium name="The Broad Institute Genomics Platform"/>
            <consortium name="The Broad Institute Genome Sequencing Center for Infectious Disease"/>
            <person name="Wu L."/>
            <person name="Ma J."/>
        </authorList>
    </citation>
    <scope>NUCLEOTIDE SEQUENCE [LARGE SCALE GENOMIC DNA]</scope>
    <source>
        <strain evidence="6">CCUG 62114</strain>
    </source>
</reference>
<dbReference type="PANTHER" id="PTHR33711:SF11">
    <property type="entry name" value="DIOXYGENASE"/>
    <property type="match status" value="1"/>
</dbReference>
<organism evidence="5 6">
    <name type="scientific">Pseudofulvibacter geojedonensis</name>
    <dbReference type="NCBI Taxonomy" id="1123758"/>
    <lineage>
        <taxon>Bacteria</taxon>
        <taxon>Pseudomonadati</taxon>
        <taxon>Bacteroidota</taxon>
        <taxon>Flavobacteriia</taxon>
        <taxon>Flavobacteriales</taxon>
        <taxon>Flavobacteriaceae</taxon>
        <taxon>Pseudofulvibacter</taxon>
    </lineage>
</organism>
<evidence type="ECO:0000313" key="6">
    <source>
        <dbReference type="Proteomes" id="UP001596997"/>
    </source>
</evidence>
<comment type="similarity">
    <text evidence="1">Belongs to the intradiol ring-cleavage dioxygenase family.</text>
</comment>
<comment type="caution">
    <text evidence="5">The sequence shown here is derived from an EMBL/GenBank/DDBJ whole genome shotgun (WGS) entry which is preliminary data.</text>
</comment>
<evidence type="ECO:0000259" key="4">
    <source>
        <dbReference type="Pfam" id="PF00775"/>
    </source>
</evidence>
<feature type="domain" description="Intradiol ring-cleavage dioxygenases" evidence="4">
    <location>
        <begin position="50"/>
        <end position="182"/>
    </location>
</feature>
<dbReference type="Gene3D" id="2.60.130.10">
    <property type="entry name" value="Aromatic compound dioxygenase"/>
    <property type="match status" value="1"/>
</dbReference>
<evidence type="ECO:0000256" key="1">
    <source>
        <dbReference type="ARBA" id="ARBA00007825"/>
    </source>
</evidence>
<dbReference type="InterPro" id="IPR000627">
    <property type="entry name" value="Intradiol_dOase_C"/>
</dbReference>
<dbReference type="Pfam" id="PF00775">
    <property type="entry name" value="Dioxygenase_C"/>
    <property type="match status" value="1"/>
</dbReference>
<sequence>MERKKFLENLSLGIIATPLLSSTLISCNNDDSANSSVDCNNNITKSDMLGPYYVSGSSEVTNLNTQSLPGDKIIVSGTIYGGVGNNTPVANAMIEVWHADNGGIYHPVGDGNVSDYQANQITLRGFITTNAQGQYTFESIRPGLYPGRPRHFHYKVTANGYQTLITQIYFSGDSRTADENIDNCRIIDFTQNSQGVYTGTANINLQSN</sequence>
<gene>
    <name evidence="5" type="ORF">ACFQ1O_11665</name>
</gene>
<dbReference type="Proteomes" id="UP001596997">
    <property type="component" value="Unassembled WGS sequence"/>
</dbReference>
<name>A0ABW3I455_9FLAO</name>
<evidence type="ECO:0000256" key="3">
    <source>
        <dbReference type="ARBA" id="ARBA00023002"/>
    </source>
</evidence>
<dbReference type="InterPro" id="IPR015889">
    <property type="entry name" value="Intradiol_dOase_core"/>
</dbReference>
<evidence type="ECO:0000256" key="2">
    <source>
        <dbReference type="ARBA" id="ARBA00022964"/>
    </source>
</evidence>
<accession>A0ABW3I455</accession>
<dbReference type="PROSITE" id="PS51257">
    <property type="entry name" value="PROKAR_LIPOPROTEIN"/>
    <property type="match status" value="1"/>
</dbReference>
<proteinExistence type="inferred from homology"/>
<dbReference type="RefSeq" id="WP_377716203.1">
    <property type="nucleotide sequence ID" value="NZ_JBHTJM010000009.1"/>
</dbReference>
<dbReference type="SUPFAM" id="SSF49482">
    <property type="entry name" value="Aromatic compound dioxygenase"/>
    <property type="match status" value="1"/>
</dbReference>
<keyword evidence="6" id="KW-1185">Reference proteome</keyword>
<dbReference type="EMBL" id="JBHTJM010000009">
    <property type="protein sequence ID" value="MFD0964663.1"/>
    <property type="molecule type" value="Genomic_DNA"/>
</dbReference>
<dbReference type="PANTHER" id="PTHR33711">
    <property type="entry name" value="DIOXYGENASE, PUTATIVE (AFU_ORTHOLOGUE AFUA_2G02910)-RELATED"/>
    <property type="match status" value="1"/>
</dbReference>
<keyword evidence="2" id="KW-0223">Dioxygenase</keyword>
<dbReference type="InterPro" id="IPR050770">
    <property type="entry name" value="Intradiol_RC_Dioxygenase"/>
</dbReference>
<keyword evidence="3" id="KW-0560">Oxidoreductase</keyword>
<protein>
    <recommendedName>
        <fullName evidence="4">Intradiol ring-cleavage dioxygenases domain-containing protein</fullName>
    </recommendedName>
</protein>